<dbReference type="SMART" id="SM00418">
    <property type="entry name" value="HTH_ARSR"/>
    <property type="match status" value="1"/>
</dbReference>
<evidence type="ECO:0000256" key="1">
    <source>
        <dbReference type="ARBA" id="ARBA00023015"/>
    </source>
</evidence>
<dbReference type="Gene3D" id="3.30.530.20">
    <property type="match status" value="1"/>
</dbReference>
<dbReference type="InterPro" id="IPR051081">
    <property type="entry name" value="HTH_MetalResp_TranReg"/>
</dbReference>
<evidence type="ECO:0000259" key="4">
    <source>
        <dbReference type="PROSITE" id="PS50987"/>
    </source>
</evidence>
<evidence type="ECO:0000313" key="5">
    <source>
        <dbReference type="EMBL" id="MFC3764323.1"/>
    </source>
</evidence>
<dbReference type="PANTHER" id="PTHR33154">
    <property type="entry name" value="TRANSCRIPTIONAL REGULATOR, ARSR FAMILY"/>
    <property type="match status" value="1"/>
</dbReference>
<sequence length="265" mass="29871">MTAAAPAEEASQPVWRALASPFRRQLLDELGRGPRTTAELAAANQDLSRYAVMQHLGVLEEAGLVVVRRRGRYRYNHLNPAPLREWYERWVTPLADRTAGELLALRRHVETEQGGAEMTIEVDEVRVVRIENELRFRATPDRIFRAMTEETLEWFPTSYGETRTKAVVMEPRVGGLHYEDWGDGAGHLYGHVTGWDPPRAWSTRGRLMPGTILDTEYELVPDGAETIVRVSKVAVGPMSPEEAASIYKYGDVSNFEAALRAVVER</sequence>
<dbReference type="InterPro" id="IPR036390">
    <property type="entry name" value="WH_DNA-bd_sf"/>
</dbReference>
<dbReference type="Proteomes" id="UP001595699">
    <property type="component" value="Unassembled WGS sequence"/>
</dbReference>
<name>A0ABV7YGM4_9ACTN</name>
<dbReference type="SUPFAM" id="SSF46785">
    <property type="entry name" value="Winged helix' DNA-binding domain"/>
    <property type="match status" value="1"/>
</dbReference>
<dbReference type="PANTHER" id="PTHR33154:SF33">
    <property type="entry name" value="TRANSCRIPTIONAL REPRESSOR SDPR"/>
    <property type="match status" value="1"/>
</dbReference>
<reference evidence="6" key="1">
    <citation type="journal article" date="2019" name="Int. J. Syst. Evol. Microbiol.">
        <title>The Global Catalogue of Microorganisms (GCM) 10K type strain sequencing project: providing services to taxonomists for standard genome sequencing and annotation.</title>
        <authorList>
            <consortium name="The Broad Institute Genomics Platform"/>
            <consortium name="The Broad Institute Genome Sequencing Center for Infectious Disease"/>
            <person name="Wu L."/>
            <person name="Ma J."/>
        </authorList>
    </citation>
    <scope>NUCLEOTIDE SEQUENCE [LARGE SCALE GENOMIC DNA]</scope>
    <source>
        <strain evidence="6">CGMCC 4.7241</strain>
    </source>
</reference>
<gene>
    <name evidence="5" type="ORF">ACFOUW_26035</name>
</gene>
<keyword evidence="1" id="KW-0805">Transcription regulation</keyword>
<protein>
    <submittedName>
        <fullName evidence="5">Helix-turn-helix domain-containing protein</fullName>
    </submittedName>
</protein>
<dbReference type="PROSITE" id="PS50987">
    <property type="entry name" value="HTH_ARSR_2"/>
    <property type="match status" value="1"/>
</dbReference>
<dbReference type="PRINTS" id="PR00778">
    <property type="entry name" value="HTHARSR"/>
</dbReference>
<dbReference type="RefSeq" id="WP_205115284.1">
    <property type="nucleotide sequence ID" value="NZ_JAFBCM010000001.1"/>
</dbReference>
<feature type="domain" description="HTH arsR-type" evidence="4">
    <location>
        <begin position="3"/>
        <end position="98"/>
    </location>
</feature>
<dbReference type="SUPFAM" id="SSF55961">
    <property type="entry name" value="Bet v1-like"/>
    <property type="match status" value="1"/>
</dbReference>
<evidence type="ECO:0000313" key="6">
    <source>
        <dbReference type="Proteomes" id="UP001595699"/>
    </source>
</evidence>
<dbReference type="CDD" id="cd00090">
    <property type="entry name" value="HTH_ARSR"/>
    <property type="match status" value="1"/>
</dbReference>
<dbReference type="InterPro" id="IPR001845">
    <property type="entry name" value="HTH_ArsR_DNA-bd_dom"/>
</dbReference>
<dbReference type="InterPro" id="IPR023393">
    <property type="entry name" value="START-like_dom_sf"/>
</dbReference>
<keyword evidence="2" id="KW-0238">DNA-binding</keyword>
<dbReference type="Gene3D" id="1.10.10.10">
    <property type="entry name" value="Winged helix-like DNA-binding domain superfamily/Winged helix DNA-binding domain"/>
    <property type="match status" value="1"/>
</dbReference>
<dbReference type="InterPro" id="IPR036388">
    <property type="entry name" value="WH-like_DNA-bd_sf"/>
</dbReference>
<dbReference type="Pfam" id="PF12840">
    <property type="entry name" value="HTH_20"/>
    <property type="match status" value="1"/>
</dbReference>
<comment type="caution">
    <text evidence="5">The sequence shown here is derived from an EMBL/GenBank/DDBJ whole genome shotgun (WGS) entry which is preliminary data.</text>
</comment>
<accession>A0ABV7YGM4</accession>
<keyword evidence="6" id="KW-1185">Reference proteome</keyword>
<proteinExistence type="predicted"/>
<evidence type="ECO:0000256" key="3">
    <source>
        <dbReference type="ARBA" id="ARBA00023163"/>
    </source>
</evidence>
<evidence type="ECO:0000256" key="2">
    <source>
        <dbReference type="ARBA" id="ARBA00023125"/>
    </source>
</evidence>
<dbReference type="InterPro" id="IPR011991">
    <property type="entry name" value="ArsR-like_HTH"/>
</dbReference>
<keyword evidence="3" id="KW-0804">Transcription</keyword>
<dbReference type="EMBL" id="JBHRZH010000023">
    <property type="protein sequence ID" value="MFC3764323.1"/>
    <property type="molecule type" value="Genomic_DNA"/>
</dbReference>
<organism evidence="5 6">
    <name type="scientific">Tenggerimyces flavus</name>
    <dbReference type="NCBI Taxonomy" id="1708749"/>
    <lineage>
        <taxon>Bacteria</taxon>
        <taxon>Bacillati</taxon>
        <taxon>Actinomycetota</taxon>
        <taxon>Actinomycetes</taxon>
        <taxon>Propionibacteriales</taxon>
        <taxon>Nocardioidaceae</taxon>
        <taxon>Tenggerimyces</taxon>
    </lineage>
</organism>